<evidence type="ECO:0000256" key="1">
    <source>
        <dbReference type="SAM" id="MobiDB-lite"/>
    </source>
</evidence>
<gene>
    <name evidence="2" type="ORF">AVEN_196458_1</name>
</gene>
<name>A0A4Y2AUC7_ARAVE</name>
<dbReference type="EMBL" id="BGPR01000033">
    <property type="protein sequence ID" value="GBL83641.1"/>
    <property type="molecule type" value="Genomic_DNA"/>
</dbReference>
<accession>A0A4Y2AUC7</accession>
<dbReference type="Proteomes" id="UP000499080">
    <property type="component" value="Unassembled WGS sequence"/>
</dbReference>
<organism evidence="2 3">
    <name type="scientific">Araneus ventricosus</name>
    <name type="common">Orbweaver spider</name>
    <name type="synonym">Epeira ventricosa</name>
    <dbReference type="NCBI Taxonomy" id="182803"/>
    <lineage>
        <taxon>Eukaryota</taxon>
        <taxon>Metazoa</taxon>
        <taxon>Ecdysozoa</taxon>
        <taxon>Arthropoda</taxon>
        <taxon>Chelicerata</taxon>
        <taxon>Arachnida</taxon>
        <taxon>Araneae</taxon>
        <taxon>Araneomorphae</taxon>
        <taxon>Entelegynae</taxon>
        <taxon>Araneoidea</taxon>
        <taxon>Araneidae</taxon>
        <taxon>Araneus</taxon>
    </lineage>
</organism>
<dbReference type="AlphaFoldDB" id="A0A4Y2AUC7"/>
<feature type="region of interest" description="Disordered" evidence="1">
    <location>
        <begin position="25"/>
        <end position="44"/>
    </location>
</feature>
<evidence type="ECO:0000313" key="3">
    <source>
        <dbReference type="Proteomes" id="UP000499080"/>
    </source>
</evidence>
<evidence type="ECO:0000313" key="2">
    <source>
        <dbReference type="EMBL" id="GBL83641.1"/>
    </source>
</evidence>
<reference evidence="2 3" key="1">
    <citation type="journal article" date="2019" name="Sci. Rep.">
        <title>Orb-weaving spider Araneus ventricosus genome elucidates the spidroin gene catalogue.</title>
        <authorList>
            <person name="Kono N."/>
            <person name="Nakamura H."/>
            <person name="Ohtoshi R."/>
            <person name="Moran D.A.P."/>
            <person name="Shinohara A."/>
            <person name="Yoshida Y."/>
            <person name="Fujiwara M."/>
            <person name="Mori M."/>
            <person name="Tomita M."/>
            <person name="Arakawa K."/>
        </authorList>
    </citation>
    <scope>NUCLEOTIDE SEQUENCE [LARGE SCALE GENOMIC DNA]</scope>
</reference>
<sequence>MEIHYDIRTAIVFCSKRRLDVPVSRELKDSRQHERDTPSHQILRRESHNSTVTLTFATPLDVDQTTLRVLTSNASVSCMQWRSDWEARDVYTDQIPVLGNNGGKILVDICHFI</sequence>
<protein>
    <submittedName>
        <fullName evidence="2">Uncharacterized protein</fullName>
    </submittedName>
</protein>
<proteinExistence type="predicted"/>
<keyword evidence="3" id="KW-1185">Reference proteome</keyword>
<comment type="caution">
    <text evidence="2">The sequence shown here is derived from an EMBL/GenBank/DDBJ whole genome shotgun (WGS) entry which is preliminary data.</text>
</comment>